<name>A0AAV7G3S1_DENCH</name>
<keyword evidence="2" id="KW-1185">Reference proteome</keyword>
<protein>
    <submittedName>
        <fullName evidence="1">Uncharacterized protein</fullName>
    </submittedName>
</protein>
<proteinExistence type="predicted"/>
<accession>A0AAV7G3S1</accession>
<evidence type="ECO:0000313" key="2">
    <source>
        <dbReference type="Proteomes" id="UP000775213"/>
    </source>
</evidence>
<dbReference type="AlphaFoldDB" id="A0AAV7G3S1"/>
<organism evidence="1 2">
    <name type="scientific">Dendrobium chrysotoxum</name>
    <name type="common">Orchid</name>
    <dbReference type="NCBI Taxonomy" id="161865"/>
    <lineage>
        <taxon>Eukaryota</taxon>
        <taxon>Viridiplantae</taxon>
        <taxon>Streptophyta</taxon>
        <taxon>Embryophyta</taxon>
        <taxon>Tracheophyta</taxon>
        <taxon>Spermatophyta</taxon>
        <taxon>Magnoliopsida</taxon>
        <taxon>Liliopsida</taxon>
        <taxon>Asparagales</taxon>
        <taxon>Orchidaceae</taxon>
        <taxon>Epidendroideae</taxon>
        <taxon>Malaxideae</taxon>
        <taxon>Dendrobiinae</taxon>
        <taxon>Dendrobium</taxon>
    </lineage>
</organism>
<comment type="caution">
    <text evidence="1">The sequence shown here is derived from an EMBL/GenBank/DDBJ whole genome shotgun (WGS) entry which is preliminary data.</text>
</comment>
<evidence type="ECO:0000313" key="1">
    <source>
        <dbReference type="EMBL" id="KAH0451001.1"/>
    </source>
</evidence>
<dbReference type="Proteomes" id="UP000775213">
    <property type="component" value="Unassembled WGS sequence"/>
</dbReference>
<reference evidence="1 2" key="1">
    <citation type="journal article" date="2021" name="Hortic Res">
        <title>Chromosome-scale assembly of the Dendrobium chrysotoxum genome enhances the understanding of orchid evolution.</title>
        <authorList>
            <person name="Zhang Y."/>
            <person name="Zhang G.Q."/>
            <person name="Zhang D."/>
            <person name="Liu X.D."/>
            <person name="Xu X.Y."/>
            <person name="Sun W.H."/>
            <person name="Yu X."/>
            <person name="Zhu X."/>
            <person name="Wang Z.W."/>
            <person name="Zhao X."/>
            <person name="Zhong W.Y."/>
            <person name="Chen H."/>
            <person name="Yin W.L."/>
            <person name="Huang T."/>
            <person name="Niu S.C."/>
            <person name="Liu Z.J."/>
        </authorList>
    </citation>
    <scope>NUCLEOTIDE SEQUENCE [LARGE SCALE GENOMIC DNA]</scope>
    <source>
        <strain evidence="1">Lindl</strain>
    </source>
</reference>
<gene>
    <name evidence="1" type="ORF">IEQ34_021693</name>
</gene>
<dbReference type="EMBL" id="JAGFBR010000018">
    <property type="protein sequence ID" value="KAH0451001.1"/>
    <property type="molecule type" value="Genomic_DNA"/>
</dbReference>
<sequence>MKTSLVQGDICWAMEVGETVVRHYSLVGSFWPIIDIVVSAYLMSKPFNEANELIQKVGINDFLWPFNKLMFKRVDGVYESNALSILIGQIAVAELRQNMEGVTKFYEESKEWKAYQLGIQEKHYHYTTKLNEASVGISFNLGSFIYLIGFQKIMLLKGRERISFWSTIKSYCTILDRTVRLMKNTQAND</sequence>